<evidence type="ECO:0000256" key="1">
    <source>
        <dbReference type="PROSITE-ProRule" id="PRU00235"/>
    </source>
</evidence>
<dbReference type="PROSITE" id="PS50012">
    <property type="entry name" value="RCC1_3"/>
    <property type="match status" value="1"/>
</dbReference>
<protein>
    <submittedName>
        <fullName evidence="2">RCC1/BLIP-II</fullName>
    </submittedName>
</protein>
<dbReference type="InterPro" id="IPR053245">
    <property type="entry name" value="MitoProcess-Associated"/>
</dbReference>
<dbReference type="Pfam" id="PF13540">
    <property type="entry name" value="RCC1_2"/>
    <property type="match status" value="1"/>
</dbReference>
<dbReference type="PANTHER" id="PTHR47563">
    <property type="entry name" value="PROTEIN FMP25, MITOCHONDRIAL"/>
    <property type="match status" value="1"/>
</dbReference>
<proteinExistence type="predicted"/>
<dbReference type="InterPro" id="IPR009091">
    <property type="entry name" value="RCC1/BLIP-II"/>
</dbReference>
<reference evidence="2" key="1">
    <citation type="journal article" date="2020" name="Nat. Commun.">
        <title>Large-scale genome sequencing of mycorrhizal fungi provides insights into the early evolution of symbiotic traits.</title>
        <authorList>
            <person name="Miyauchi S."/>
            <person name="Kiss E."/>
            <person name="Kuo A."/>
            <person name="Drula E."/>
            <person name="Kohler A."/>
            <person name="Sanchez-Garcia M."/>
            <person name="Morin E."/>
            <person name="Andreopoulos B."/>
            <person name="Barry K.W."/>
            <person name="Bonito G."/>
            <person name="Buee M."/>
            <person name="Carver A."/>
            <person name="Chen C."/>
            <person name="Cichocki N."/>
            <person name="Clum A."/>
            <person name="Culley D."/>
            <person name="Crous P.W."/>
            <person name="Fauchery L."/>
            <person name="Girlanda M."/>
            <person name="Hayes R.D."/>
            <person name="Keri Z."/>
            <person name="LaButti K."/>
            <person name="Lipzen A."/>
            <person name="Lombard V."/>
            <person name="Magnuson J."/>
            <person name="Maillard F."/>
            <person name="Murat C."/>
            <person name="Nolan M."/>
            <person name="Ohm R.A."/>
            <person name="Pangilinan J."/>
            <person name="Pereira M.F."/>
            <person name="Perotto S."/>
            <person name="Peter M."/>
            <person name="Pfister S."/>
            <person name="Riley R."/>
            <person name="Sitrit Y."/>
            <person name="Stielow J.B."/>
            <person name="Szollosi G."/>
            <person name="Zifcakova L."/>
            <person name="Stursova M."/>
            <person name="Spatafora J.W."/>
            <person name="Tedersoo L."/>
            <person name="Vaario L.M."/>
            <person name="Yamada A."/>
            <person name="Yan M."/>
            <person name="Wang P."/>
            <person name="Xu J."/>
            <person name="Bruns T."/>
            <person name="Baldrian P."/>
            <person name="Vilgalys R."/>
            <person name="Dunand C."/>
            <person name="Henrissat B."/>
            <person name="Grigoriev I.V."/>
            <person name="Hibbett D."/>
            <person name="Nagy L.G."/>
            <person name="Martin F.M."/>
        </authorList>
    </citation>
    <scope>NUCLEOTIDE SEQUENCE</scope>
    <source>
        <strain evidence="2">UH-Tt-Lm1</strain>
    </source>
</reference>
<dbReference type="EMBL" id="WIUZ02000001">
    <property type="protein sequence ID" value="KAF9792444.1"/>
    <property type="molecule type" value="Genomic_DNA"/>
</dbReference>
<dbReference type="GO" id="GO:0005743">
    <property type="term" value="C:mitochondrial inner membrane"/>
    <property type="evidence" value="ECO:0007669"/>
    <property type="project" value="TreeGrafter"/>
</dbReference>
<dbReference type="GO" id="GO:0034551">
    <property type="term" value="P:mitochondrial respiratory chain complex III assembly"/>
    <property type="evidence" value="ECO:0007669"/>
    <property type="project" value="TreeGrafter"/>
</dbReference>
<comment type="caution">
    <text evidence="2">The sequence shown here is derived from an EMBL/GenBank/DDBJ whole genome shotgun (WGS) entry which is preliminary data.</text>
</comment>
<gene>
    <name evidence="2" type="ORF">BJ322DRAFT_47079</name>
</gene>
<accession>A0A9P6HPK8</accession>
<evidence type="ECO:0000313" key="2">
    <source>
        <dbReference type="EMBL" id="KAF9792444.1"/>
    </source>
</evidence>
<name>A0A9P6HPK8_9AGAM</name>
<dbReference type="OrthoDB" id="10256179at2759"/>
<sequence length="472" mass="50621">MFDGPEASLKSPTPLPWLDSVALRDLVLHETHAACVDARGDVYQWGNVSTQGNIPTTPLKTLRGKNIKQLAINGDRVVALAETGDVFVLSATNVQPAASSSSFKYWDAGDVGGAVELKPRHALTRGERFVSVSVGDHHLLALTSNGRTFAHPLSHKANSYGQLGMRHLEFTEGGVSRTIDLVPDVVRDPYALSSPRGRAPSPRRVIPASASAKEPSGCNLLFEIPALNGIRISQIAAGSRTSFARTSDGRVLGWGANEFGQIGLGESISLSTIPVPTEVFLWRDVGKGTRTTCTDIQAGGDLSMFTVERKDGSSIDIVDVLVCGNGQWGGLGNSLFSNAQGNPVRARGVSGLHEYNEHMQNMQPIRPHAVAISPTGHVLVTLETLAGSSGMYGGRDLVVWGANYDYQLGIGKRGNMANATTLHRPDGSRYLLQKVEATVKDLEGKVWRKKVEVEQTAVAGNKASVVYWRIVL</sequence>
<feature type="repeat" description="RCC1" evidence="1">
    <location>
        <begin position="249"/>
        <end position="309"/>
    </location>
</feature>
<organism evidence="2 3">
    <name type="scientific">Thelephora terrestris</name>
    <dbReference type="NCBI Taxonomy" id="56493"/>
    <lineage>
        <taxon>Eukaryota</taxon>
        <taxon>Fungi</taxon>
        <taxon>Dikarya</taxon>
        <taxon>Basidiomycota</taxon>
        <taxon>Agaricomycotina</taxon>
        <taxon>Agaricomycetes</taxon>
        <taxon>Thelephorales</taxon>
        <taxon>Thelephoraceae</taxon>
        <taxon>Thelephora</taxon>
    </lineage>
</organism>
<dbReference type="SUPFAM" id="SSF50985">
    <property type="entry name" value="RCC1/BLIP-II"/>
    <property type="match status" value="1"/>
</dbReference>
<dbReference type="InterPro" id="IPR000408">
    <property type="entry name" value="Reg_chr_condens"/>
</dbReference>
<keyword evidence="3" id="KW-1185">Reference proteome</keyword>
<dbReference type="AlphaFoldDB" id="A0A9P6HPK8"/>
<dbReference type="PANTHER" id="PTHR47563:SF1">
    <property type="entry name" value="PROTEIN FMP25, MITOCHONDRIAL"/>
    <property type="match status" value="1"/>
</dbReference>
<evidence type="ECO:0000313" key="3">
    <source>
        <dbReference type="Proteomes" id="UP000736335"/>
    </source>
</evidence>
<dbReference type="Proteomes" id="UP000736335">
    <property type="component" value="Unassembled WGS sequence"/>
</dbReference>
<reference evidence="2" key="2">
    <citation type="submission" date="2020-11" db="EMBL/GenBank/DDBJ databases">
        <authorList>
            <consortium name="DOE Joint Genome Institute"/>
            <person name="Kuo A."/>
            <person name="Miyauchi S."/>
            <person name="Kiss E."/>
            <person name="Drula E."/>
            <person name="Kohler A."/>
            <person name="Sanchez-Garcia M."/>
            <person name="Andreopoulos B."/>
            <person name="Barry K.W."/>
            <person name="Bonito G."/>
            <person name="Buee M."/>
            <person name="Carver A."/>
            <person name="Chen C."/>
            <person name="Cichocki N."/>
            <person name="Clum A."/>
            <person name="Culley D."/>
            <person name="Crous P.W."/>
            <person name="Fauchery L."/>
            <person name="Girlanda M."/>
            <person name="Hayes R."/>
            <person name="Keri Z."/>
            <person name="Labutti K."/>
            <person name="Lipzen A."/>
            <person name="Lombard V."/>
            <person name="Magnuson J."/>
            <person name="Maillard F."/>
            <person name="Morin E."/>
            <person name="Murat C."/>
            <person name="Nolan M."/>
            <person name="Ohm R."/>
            <person name="Pangilinan J."/>
            <person name="Pereira M."/>
            <person name="Perotto S."/>
            <person name="Peter M."/>
            <person name="Riley R."/>
            <person name="Sitrit Y."/>
            <person name="Stielow B."/>
            <person name="Szollosi G."/>
            <person name="Zifcakova L."/>
            <person name="Stursova M."/>
            <person name="Spatafora J.W."/>
            <person name="Tedersoo L."/>
            <person name="Vaario L.-M."/>
            <person name="Yamada A."/>
            <person name="Yan M."/>
            <person name="Wang P."/>
            <person name="Xu J."/>
            <person name="Bruns T."/>
            <person name="Baldrian P."/>
            <person name="Vilgalys R."/>
            <person name="Henrissat B."/>
            <person name="Grigoriev I.V."/>
            <person name="Hibbett D."/>
            <person name="Nagy L.G."/>
            <person name="Martin F.M."/>
        </authorList>
    </citation>
    <scope>NUCLEOTIDE SEQUENCE</scope>
    <source>
        <strain evidence="2">UH-Tt-Lm1</strain>
    </source>
</reference>
<dbReference type="Gene3D" id="2.130.10.30">
    <property type="entry name" value="Regulator of chromosome condensation 1/beta-lactamase-inhibitor protein II"/>
    <property type="match status" value="1"/>
</dbReference>